<evidence type="ECO:0000256" key="1">
    <source>
        <dbReference type="ARBA" id="ARBA00022801"/>
    </source>
</evidence>
<feature type="region of interest" description="Disordered" evidence="3">
    <location>
        <begin position="1"/>
        <end position="23"/>
    </location>
</feature>
<evidence type="ECO:0000313" key="7">
    <source>
        <dbReference type="EMBL" id="MDN3566242.1"/>
    </source>
</evidence>
<dbReference type="InterPro" id="IPR027417">
    <property type="entry name" value="P-loop_NTPase"/>
</dbReference>
<feature type="domain" description="Helicase ATP-binding" evidence="5">
    <location>
        <begin position="733"/>
        <end position="893"/>
    </location>
</feature>
<evidence type="ECO:0000256" key="3">
    <source>
        <dbReference type="SAM" id="MobiDB-lite"/>
    </source>
</evidence>
<dbReference type="RefSeq" id="WP_290318148.1">
    <property type="nucleotide sequence ID" value="NZ_JAUFPN010000168.1"/>
</dbReference>
<dbReference type="SMART" id="SM00490">
    <property type="entry name" value="HELICc"/>
    <property type="match status" value="1"/>
</dbReference>
<dbReference type="InterPro" id="IPR014001">
    <property type="entry name" value="Helicase_ATP-bd"/>
</dbReference>
<dbReference type="InterPro" id="IPR038718">
    <property type="entry name" value="SNF2-like_sf"/>
</dbReference>
<keyword evidence="2" id="KW-0862">Zinc</keyword>
<dbReference type="PANTHER" id="PTHR10799">
    <property type="entry name" value="SNF2/RAD54 HELICASE FAMILY"/>
    <property type="match status" value="1"/>
</dbReference>
<accession>A0ABT8A8W1</accession>
<dbReference type="EMBL" id="JAUFPN010000168">
    <property type="protein sequence ID" value="MDN3566242.1"/>
    <property type="molecule type" value="Genomic_DNA"/>
</dbReference>
<dbReference type="PROSITE" id="PS50966">
    <property type="entry name" value="ZF_SWIM"/>
    <property type="match status" value="1"/>
</dbReference>
<proteinExistence type="predicted"/>
<feature type="compositionally biased region" description="Low complexity" evidence="3">
    <location>
        <begin position="10"/>
        <end position="21"/>
    </location>
</feature>
<evidence type="ECO:0000313" key="8">
    <source>
        <dbReference type="Proteomes" id="UP001529369"/>
    </source>
</evidence>
<feature type="region of interest" description="Disordered" evidence="3">
    <location>
        <begin position="122"/>
        <end position="156"/>
    </location>
</feature>
<dbReference type="InterPro" id="IPR007527">
    <property type="entry name" value="Znf_SWIM"/>
</dbReference>
<keyword evidence="1" id="KW-0378">Hydrolase</keyword>
<dbReference type="PROSITE" id="PS51194">
    <property type="entry name" value="HELICASE_CTER"/>
    <property type="match status" value="1"/>
</dbReference>
<dbReference type="InterPro" id="IPR001650">
    <property type="entry name" value="Helicase_C-like"/>
</dbReference>
<keyword evidence="8" id="KW-1185">Reference proteome</keyword>
<gene>
    <name evidence="7" type="ORF">QWZ14_17875</name>
</gene>
<dbReference type="SUPFAM" id="SSF52540">
    <property type="entry name" value="P-loop containing nucleoside triphosphate hydrolases"/>
    <property type="match status" value="2"/>
</dbReference>
<dbReference type="InterPro" id="IPR049730">
    <property type="entry name" value="SNF2/RAD54-like_C"/>
</dbReference>
<keyword evidence="2" id="KW-0863">Zinc-finger</keyword>
<comment type="caution">
    <text evidence="7">The sequence shown here is derived from an EMBL/GenBank/DDBJ whole genome shotgun (WGS) entry which is preliminary data.</text>
</comment>
<reference evidence="8" key="1">
    <citation type="journal article" date="2019" name="Int. J. Syst. Evol. Microbiol.">
        <title>The Global Catalogue of Microorganisms (GCM) 10K type strain sequencing project: providing services to taxonomists for standard genome sequencing and annotation.</title>
        <authorList>
            <consortium name="The Broad Institute Genomics Platform"/>
            <consortium name="The Broad Institute Genome Sequencing Center for Infectious Disease"/>
            <person name="Wu L."/>
            <person name="Ma J."/>
        </authorList>
    </citation>
    <scope>NUCLEOTIDE SEQUENCE [LARGE SCALE GENOMIC DNA]</scope>
    <source>
        <strain evidence="8">CECT 7131</strain>
    </source>
</reference>
<dbReference type="CDD" id="cd18793">
    <property type="entry name" value="SF2_C_SNF"/>
    <property type="match status" value="1"/>
</dbReference>
<dbReference type="Gene3D" id="3.40.50.10810">
    <property type="entry name" value="Tandem AAA-ATPase domain"/>
    <property type="match status" value="1"/>
</dbReference>
<dbReference type="CDD" id="cd18012">
    <property type="entry name" value="DEXQc_arch_SWI2_SNF2"/>
    <property type="match status" value="1"/>
</dbReference>
<dbReference type="Gene3D" id="3.40.50.300">
    <property type="entry name" value="P-loop containing nucleotide triphosphate hydrolases"/>
    <property type="match status" value="1"/>
</dbReference>
<evidence type="ECO:0000259" key="5">
    <source>
        <dbReference type="PROSITE" id="PS51192"/>
    </source>
</evidence>
<keyword evidence="2" id="KW-0479">Metal-binding</keyword>
<dbReference type="Proteomes" id="UP001529369">
    <property type="component" value="Unassembled WGS sequence"/>
</dbReference>
<evidence type="ECO:0000259" key="4">
    <source>
        <dbReference type="PROSITE" id="PS50966"/>
    </source>
</evidence>
<dbReference type="Pfam" id="PF00271">
    <property type="entry name" value="Helicase_C"/>
    <property type="match status" value="1"/>
</dbReference>
<dbReference type="InterPro" id="IPR000330">
    <property type="entry name" value="SNF2_N"/>
</dbReference>
<feature type="domain" description="Helicase C-terminal" evidence="6">
    <location>
        <begin position="1020"/>
        <end position="1177"/>
    </location>
</feature>
<sequence>MKVATLTAMSSHRAPAPSRSPNVDAGLLPDDAAILRTVSQRASFESGRRLAELGRVRSIMVSNDGRRISAVVMDLPNKLYSPSVELFDPRSRGNAFHGRCTCATRQNCKHVVAVLLALRQQQEQPAAPTEPTLPPRRQAASPGQPNLPALLPSPPPVDPALPADLATWLSTLDPEEEDATSRAAPQGLQRMFYVLTRAEALRGAPTLGLACVSARLRKDGTPGVGYPLQSYRPEAPPRHLRSADRVILARVARRGPATGLISADEEPADLLRRVLVTGRARWDALEGPALAEGPPRSGRIAWAVQEDGSQRATLEVDPTADHPDRGFGHALIAIGLPEPWYVDPTAGLAGPVETGLPAPLAGRLLAAPPVPLALAPKVAAELTRRTKAPSLPVPADLPKPETLRGPVRPHLRLMLAPLPFDLTAHHRGFAFLPNLPHEVPVARLAFGYGPVIVTASDRTSTPIVMREGQPYRVQRDTVGERQAVERLEEIGFLPARDVAQQLLGYAGAAAFARRSDDFLLGTEPDEADWLDILLDDIPDLRAEGWTVELAANFPIRLVEPEGGITGQIEEGSGIDWFELHLGVMVEGHPVDLVPALVRLIASGEAAELIAAEAKAEEIEDDAPVLLPLPDGRLLTLPARQVVPILAALVELFAGRTEAEGEGAGGRFGFRRTEAADLAWLEERSGLALQGGEALRQLGRQLREAGGAIPPVPLPESFAGTLRPYQAQGVAWLQFLREAGLGGVLADDMGLGKTVQTLAHLVVEQTAGRLDRPALVVCPTSLVPNWLREAERFSPSLNVLPLHGPSRKQRFADIPRHDLVITTYPLLGRDHAVLTAQDWHVVVLDEAQTIKNPNAETTRQALRLKARQRLCLSGTPLQNHLGELWSLFDFLSPGFLGSPSAFRSRYRTPIERHGDTERQAMLARRVRPFLLRRTKQEVAQDLPPKTEILEPVEMEPAQRAVYEAIRVAMHAKVQAAIAERGLARSGIIILDALLKMRQACCDPRLLKMASAKKGGSAKLDRLMELLEVLLGEGRRVLVFSQFTSMLALIEARLKQAGTPYVLLTGDTVDRSTPVRRFQASKVPVFLISLKAGGVGLNLTAADTVIHYDPWWNPAVEDQATDRAHRIGQDKQVFVHRLIALGTIEEKMGLLKERKRALVASVLEAEHGGALKLTEADVEELFAAA</sequence>
<evidence type="ECO:0000256" key="2">
    <source>
        <dbReference type="PROSITE-ProRule" id="PRU00325"/>
    </source>
</evidence>
<evidence type="ECO:0000259" key="6">
    <source>
        <dbReference type="PROSITE" id="PS51194"/>
    </source>
</evidence>
<organism evidence="7 8">
    <name type="scientific">Paeniroseomonas aquatica</name>
    <dbReference type="NCBI Taxonomy" id="373043"/>
    <lineage>
        <taxon>Bacteria</taxon>
        <taxon>Pseudomonadati</taxon>
        <taxon>Pseudomonadota</taxon>
        <taxon>Alphaproteobacteria</taxon>
        <taxon>Acetobacterales</taxon>
        <taxon>Acetobacteraceae</taxon>
        <taxon>Paeniroseomonas</taxon>
    </lineage>
</organism>
<feature type="domain" description="SWIM-type" evidence="4">
    <location>
        <begin position="80"/>
        <end position="119"/>
    </location>
</feature>
<dbReference type="PROSITE" id="PS51192">
    <property type="entry name" value="HELICASE_ATP_BIND_1"/>
    <property type="match status" value="1"/>
</dbReference>
<dbReference type="Pfam" id="PF04434">
    <property type="entry name" value="SWIM"/>
    <property type="match status" value="1"/>
</dbReference>
<name>A0ABT8A8W1_9PROT</name>
<dbReference type="Pfam" id="PF00176">
    <property type="entry name" value="SNF2-rel_dom"/>
    <property type="match status" value="1"/>
</dbReference>
<protein>
    <submittedName>
        <fullName evidence="7">SNF2-related protein</fullName>
    </submittedName>
</protein>
<dbReference type="SMART" id="SM00487">
    <property type="entry name" value="DEXDc"/>
    <property type="match status" value="1"/>
</dbReference>